<evidence type="ECO:0000313" key="1">
    <source>
        <dbReference type="EMBL" id="PSL04152.1"/>
    </source>
</evidence>
<comment type="caution">
    <text evidence="1">The sequence shown here is derived from an EMBL/GenBank/DDBJ whole genome shotgun (WGS) entry which is preliminary data.</text>
</comment>
<name>A0A2P8E3V3_9ACTN</name>
<dbReference type="Proteomes" id="UP000243528">
    <property type="component" value="Unassembled WGS sequence"/>
</dbReference>
<dbReference type="EMBL" id="PYGE01000006">
    <property type="protein sequence ID" value="PSL04152.1"/>
    <property type="molecule type" value="Genomic_DNA"/>
</dbReference>
<organism evidence="1 2">
    <name type="scientific">Haloactinopolyspora alba</name>
    <dbReference type="NCBI Taxonomy" id="648780"/>
    <lineage>
        <taxon>Bacteria</taxon>
        <taxon>Bacillati</taxon>
        <taxon>Actinomycetota</taxon>
        <taxon>Actinomycetes</taxon>
        <taxon>Jiangellales</taxon>
        <taxon>Jiangellaceae</taxon>
        <taxon>Haloactinopolyspora</taxon>
    </lineage>
</organism>
<accession>A0A2P8E3V3</accession>
<evidence type="ECO:0000313" key="2">
    <source>
        <dbReference type="Proteomes" id="UP000243528"/>
    </source>
</evidence>
<protein>
    <submittedName>
        <fullName evidence="1">Uncharacterized protein</fullName>
    </submittedName>
</protein>
<keyword evidence="2" id="KW-1185">Reference proteome</keyword>
<dbReference type="RefSeq" id="WP_106537164.1">
    <property type="nucleotide sequence ID" value="NZ_ML142900.1"/>
</dbReference>
<dbReference type="OrthoDB" id="4180547at2"/>
<sequence length="136" mass="14796">MVQITNFAGGTSYFKPADESEAVAILIEPLSYERQRPTDYGPKDTAVARMTFFKSEVALETGVPDEVRESVTVQQTALARNLEQYVGKGVIVTLGQGKAKPGMNPPWIWVPASPEVQAKVVEYVKGLEEELAGAPI</sequence>
<reference evidence="1 2" key="1">
    <citation type="submission" date="2018-03" db="EMBL/GenBank/DDBJ databases">
        <title>Genomic Encyclopedia of Archaeal and Bacterial Type Strains, Phase II (KMG-II): from individual species to whole genera.</title>
        <authorList>
            <person name="Goeker M."/>
        </authorList>
    </citation>
    <scope>NUCLEOTIDE SEQUENCE [LARGE SCALE GENOMIC DNA]</scope>
    <source>
        <strain evidence="1 2">DSM 45211</strain>
    </source>
</reference>
<dbReference type="AlphaFoldDB" id="A0A2P8E3V3"/>
<proteinExistence type="predicted"/>
<gene>
    <name evidence="1" type="ORF">CLV30_106157</name>
</gene>